<accession>A0AAD5QE00</accession>
<name>A0AAD5QE00_PARTN</name>
<evidence type="ECO:0000313" key="2">
    <source>
        <dbReference type="Proteomes" id="UP001196413"/>
    </source>
</evidence>
<sequence length="83" mass="9817">MIDHGTAYRCLSILQRDVIEMPHANRDSHKKTRPSAQELELPTQDFLTETYARYLERTPLDEHRYCHADVHSLDEVLIIIQDR</sequence>
<organism evidence="1 2">
    <name type="scientific">Parelaphostrongylus tenuis</name>
    <name type="common">Meningeal worm</name>
    <dbReference type="NCBI Taxonomy" id="148309"/>
    <lineage>
        <taxon>Eukaryota</taxon>
        <taxon>Metazoa</taxon>
        <taxon>Ecdysozoa</taxon>
        <taxon>Nematoda</taxon>
        <taxon>Chromadorea</taxon>
        <taxon>Rhabditida</taxon>
        <taxon>Rhabditina</taxon>
        <taxon>Rhabditomorpha</taxon>
        <taxon>Strongyloidea</taxon>
        <taxon>Metastrongylidae</taxon>
        <taxon>Parelaphostrongylus</taxon>
    </lineage>
</organism>
<dbReference type="EMBL" id="JAHQIW010000089">
    <property type="protein sequence ID" value="KAJ1345954.1"/>
    <property type="molecule type" value="Genomic_DNA"/>
</dbReference>
<dbReference type="Proteomes" id="UP001196413">
    <property type="component" value="Unassembled WGS sequence"/>
</dbReference>
<keyword evidence="2" id="KW-1185">Reference proteome</keyword>
<gene>
    <name evidence="1" type="ORF">KIN20_000597</name>
</gene>
<proteinExistence type="predicted"/>
<dbReference type="AlphaFoldDB" id="A0AAD5QE00"/>
<evidence type="ECO:0000313" key="1">
    <source>
        <dbReference type="EMBL" id="KAJ1345954.1"/>
    </source>
</evidence>
<protein>
    <submittedName>
        <fullName evidence="1">Uncharacterized protein</fullName>
    </submittedName>
</protein>
<comment type="caution">
    <text evidence="1">The sequence shown here is derived from an EMBL/GenBank/DDBJ whole genome shotgun (WGS) entry which is preliminary data.</text>
</comment>
<reference evidence="1" key="1">
    <citation type="submission" date="2021-06" db="EMBL/GenBank/DDBJ databases">
        <title>Parelaphostrongylus tenuis whole genome reference sequence.</title>
        <authorList>
            <person name="Garwood T.J."/>
            <person name="Larsen P.A."/>
            <person name="Fountain-Jones N.M."/>
            <person name="Garbe J.R."/>
            <person name="Macchietto M.G."/>
            <person name="Kania S.A."/>
            <person name="Gerhold R.W."/>
            <person name="Richards J.E."/>
            <person name="Wolf T.M."/>
        </authorList>
    </citation>
    <scope>NUCLEOTIDE SEQUENCE</scope>
    <source>
        <strain evidence="1">MNPRO001-30</strain>
        <tissue evidence="1">Meninges</tissue>
    </source>
</reference>